<comment type="function">
    <text evidence="6">Thiol protease involved in a variety of inflammatory processes by proteolytically cleaving other proteins, such as the precursors of the inflammatory cytokines interleukin-1 beta (IL1B) and interleukin 18 (IL18) as well as the pyroptosis inducer Gasdermin-D (GSDMD), into active mature peptides. Plays a key role in cell immunity as an inflammatory response initiator: once activated through formation of an inflammasome complex, it initiates a pro-inflammatory response through the cleavage of the two inflammatory cytokines IL1B and IL18, releasing the mature cytokines which are involved in a variety of inflammatory processes. Cleaves a tetrapeptide after an Asp residue at position P1. Also initiates pyroptosis, a programmed lytic cell death pathway, through cleavage of GSDMD.</text>
</comment>
<evidence type="ECO:0000256" key="5">
    <source>
        <dbReference type="ARBA" id="ARBA00023145"/>
    </source>
</evidence>
<dbReference type="EMBL" id="ON649873">
    <property type="protein sequence ID" value="UZC48670.1"/>
    <property type="molecule type" value="mRNA"/>
</dbReference>
<evidence type="ECO:0000256" key="1">
    <source>
        <dbReference type="ARBA" id="ARBA00010134"/>
    </source>
</evidence>
<comment type="subunit">
    <text evidence="7">Heterotetramer that consists of two anti-parallel arranged heterodimers, each one formed by a 20 kDa (Caspase-1 subunit p20) and a 10 kDa (Caspase-1 subunit p10) subunit. Can form a heterodimer with isoform epsilon which then has an inhibitory effect.</text>
</comment>
<dbReference type="CDD" id="cd00032">
    <property type="entry name" value="CASc"/>
    <property type="match status" value="1"/>
</dbReference>
<feature type="domain" description="Caspase family p10" evidence="11">
    <location>
        <begin position="323"/>
        <end position="405"/>
    </location>
</feature>
<evidence type="ECO:0000313" key="14">
    <source>
        <dbReference type="EMBL" id="UZC48670.1"/>
    </source>
</evidence>
<feature type="active site" evidence="8">
    <location>
        <position position="289"/>
    </location>
</feature>
<evidence type="ECO:0000259" key="11">
    <source>
        <dbReference type="PROSITE" id="PS50207"/>
    </source>
</evidence>
<evidence type="ECO:0000256" key="8">
    <source>
        <dbReference type="PIRSR" id="PIRSR038001-1"/>
    </source>
</evidence>
<dbReference type="PIRSF" id="PIRSF038001">
    <property type="entry name" value="Caspase_ICE"/>
    <property type="match status" value="1"/>
</dbReference>
<evidence type="ECO:0000259" key="12">
    <source>
        <dbReference type="PROSITE" id="PS50208"/>
    </source>
</evidence>
<name>A0A9E7VC07_AQUCT</name>
<dbReference type="InterPro" id="IPR015917">
    <property type="entry name" value="Pept_C14A"/>
</dbReference>
<dbReference type="GO" id="GO:0072557">
    <property type="term" value="C:IPAF inflammasome complex"/>
    <property type="evidence" value="ECO:0007669"/>
    <property type="project" value="TreeGrafter"/>
</dbReference>
<dbReference type="GO" id="GO:0097169">
    <property type="term" value="C:AIM2 inflammasome complex"/>
    <property type="evidence" value="ECO:0007669"/>
    <property type="project" value="TreeGrafter"/>
</dbReference>
<evidence type="ECO:0000259" key="13">
    <source>
        <dbReference type="PROSITE" id="PS50209"/>
    </source>
</evidence>
<comment type="similarity">
    <text evidence="1 9">Belongs to the peptidase C14A family.</text>
</comment>
<dbReference type="Gene3D" id="3.40.50.1460">
    <property type="match status" value="1"/>
</dbReference>
<dbReference type="Pfam" id="PF00656">
    <property type="entry name" value="Peptidase_C14"/>
    <property type="match status" value="1"/>
</dbReference>
<dbReference type="SMART" id="SM00115">
    <property type="entry name" value="CASc"/>
    <property type="match status" value="1"/>
</dbReference>
<dbReference type="GO" id="GO:0042981">
    <property type="term" value="P:regulation of apoptotic process"/>
    <property type="evidence" value="ECO:0007669"/>
    <property type="project" value="InterPro"/>
</dbReference>
<dbReference type="SUPFAM" id="SSF47986">
    <property type="entry name" value="DEATH domain"/>
    <property type="match status" value="1"/>
</dbReference>
<dbReference type="PANTHER" id="PTHR47901">
    <property type="entry name" value="CASPASE RECRUITMENT DOMAIN-CONTAINING PROTEIN 18"/>
    <property type="match status" value="1"/>
</dbReference>
<keyword evidence="5" id="KW-0865">Zymogen</keyword>
<dbReference type="PROSITE" id="PS01122">
    <property type="entry name" value="CASPASE_CYS"/>
    <property type="match status" value="1"/>
</dbReference>
<proteinExistence type="evidence at transcript level"/>
<feature type="domain" description="Caspase family p20" evidence="12">
    <location>
        <begin position="162"/>
        <end position="293"/>
    </location>
</feature>
<feature type="active site" evidence="8">
    <location>
        <position position="238"/>
    </location>
</feature>
<reference evidence="14" key="1">
    <citation type="submission" date="2022-05" db="EMBL/GenBank/DDBJ databases">
        <authorList>
            <person name="Yang P."/>
        </authorList>
    </citation>
    <scope>NUCLEOTIDE SEQUENCE</scope>
</reference>
<evidence type="ECO:0000256" key="9">
    <source>
        <dbReference type="RuleBase" id="RU003971"/>
    </source>
</evidence>
<dbReference type="RefSeq" id="XP_073472648.1">
    <property type="nucleotide sequence ID" value="XM_073616547.1"/>
</dbReference>
<keyword evidence="3" id="KW-0378">Hydrolase</keyword>
<dbReference type="SMART" id="SM00114">
    <property type="entry name" value="CARD"/>
    <property type="match status" value="1"/>
</dbReference>
<dbReference type="InterPro" id="IPR033139">
    <property type="entry name" value="Caspase_cys_AS"/>
</dbReference>
<evidence type="ECO:0000256" key="6">
    <source>
        <dbReference type="ARBA" id="ARBA00057826"/>
    </source>
</evidence>
<dbReference type="InterPro" id="IPR001315">
    <property type="entry name" value="CARD"/>
</dbReference>
<dbReference type="InterPro" id="IPR002138">
    <property type="entry name" value="Pept_C14_p10"/>
</dbReference>
<dbReference type="PROSITE" id="PS50208">
    <property type="entry name" value="CASPASE_P20"/>
    <property type="match status" value="1"/>
</dbReference>
<evidence type="ECO:0000256" key="3">
    <source>
        <dbReference type="ARBA" id="ARBA00022801"/>
    </source>
</evidence>
<dbReference type="PRINTS" id="PR00376">
    <property type="entry name" value="IL1BCENZYME"/>
</dbReference>
<dbReference type="InterPro" id="IPR011029">
    <property type="entry name" value="DEATH-like_dom_sf"/>
</dbReference>
<dbReference type="InterPro" id="IPR011600">
    <property type="entry name" value="Pept_C14_caspase"/>
</dbReference>
<dbReference type="InterPro" id="IPR001309">
    <property type="entry name" value="Pept_C14_p20"/>
</dbReference>
<dbReference type="Gene3D" id="1.10.533.10">
    <property type="entry name" value="Death Domain, Fas"/>
    <property type="match status" value="1"/>
</dbReference>
<organism evidence="14">
    <name type="scientific">Aquarana catesbeiana</name>
    <name type="common">American bullfrog</name>
    <name type="synonym">Rana catesbeiana</name>
    <dbReference type="NCBI Taxonomy" id="8400"/>
    <lineage>
        <taxon>Eukaryota</taxon>
        <taxon>Metazoa</taxon>
        <taxon>Chordata</taxon>
        <taxon>Craniata</taxon>
        <taxon>Vertebrata</taxon>
        <taxon>Euteleostomi</taxon>
        <taxon>Amphibia</taxon>
        <taxon>Batrachia</taxon>
        <taxon>Anura</taxon>
        <taxon>Neobatrachia</taxon>
        <taxon>Ranoidea</taxon>
        <taxon>Ranidae</taxon>
        <taxon>Aquarana</taxon>
    </lineage>
</organism>
<accession>A0A9E7VC07</accession>
<evidence type="ECO:0000256" key="7">
    <source>
        <dbReference type="ARBA" id="ARBA00065638"/>
    </source>
</evidence>
<feature type="region of interest" description="Disordered" evidence="10">
    <location>
        <begin position="93"/>
        <end position="130"/>
    </location>
</feature>
<dbReference type="PANTHER" id="PTHR47901:SF3">
    <property type="entry name" value="CASPASE-1"/>
    <property type="match status" value="1"/>
</dbReference>
<dbReference type="FunFam" id="3.40.50.1460:FF:000007">
    <property type="entry name" value="Caspase-1"/>
    <property type="match status" value="1"/>
</dbReference>
<keyword evidence="2" id="KW-0645">Protease</keyword>
<dbReference type="InterPro" id="IPR016129">
    <property type="entry name" value="Caspase_his_AS"/>
</dbReference>
<dbReference type="GO" id="GO:0050727">
    <property type="term" value="P:regulation of inflammatory response"/>
    <property type="evidence" value="ECO:0007669"/>
    <property type="project" value="TreeGrafter"/>
</dbReference>
<dbReference type="PROSITE" id="PS50207">
    <property type="entry name" value="CASPASE_P10"/>
    <property type="match status" value="1"/>
</dbReference>
<dbReference type="GO" id="GO:0072559">
    <property type="term" value="C:NLRP3 inflammasome complex"/>
    <property type="evidence" value="ECO:0007669"/>
    <property type="project" value="TreeGrafter"/>
</dbReference>
<feature type="compositionally biased region" description="Polar residues" evidence="10">
    <location>
        <begin position="107"/>
        <end position="130"/>
    </location>
</feature>
<keyword evidence="4" id="KW-0788">Thiol protease</keyword>
<dbReference type="PROSITE" id="PS01121">
    <property type="entry name" value="CASPASE_HIS"/>
    <property type="match status" value="1"/>
</dbReference>
<dbReference type="GO" id="GO:0006508">
    <property type="term" value="P:proteolysis"/>
    <property type="evidence" value="ECO:0007669"/>
    <property type="project" value="UniProtKB-KW"/>
</dbReference>
<dbReference type="GeneID" id="141128907"/>
<dbReference type="PROSITE" id="PS50209">
    <property type="entry name" value="CARD"/>
    <property type="match status" value="1"/>
</dbReference>
<protein>
    <submittedName>
        <fullName evidence="14">Caspase-1</fullName>
    </submittedName>
</protein>
<evidence type="ECO:0000256" key="10">
    <source>
        <dbReference type="SAM" id="MobiDB-lite"/>
    </source>
</evidence>
<feature type="domain" description="CARD" evidence="13">
    <location>
        <begin position="1"/>
        <end position="73"/>
    </location>
</feature>
<dbReference type="Pfam" id="PF00619">
    <property type="entry name" value="CARD"/>
    <property type="match status" value="1"/>
</dbReference>
<evidence type="ECO:0000256" key="2">
    <source>
        <dbReference type="ARBA" id="ARBA00022670"/>
    </source>
</evidence>
<dbReference type="InterPro" id="IPR029030">
    <property type="entry name" value="Caspase-like_dom_sf"/>
</dbReference>
<dbReference type="SMR" id="A0A9E7VC07"/>
<dbReference type="AlphaFoldDB" id="A0A9E7VC07"/>
<dbReference type="SUPFAM" id="SSF52129">
    <property type="entry name" value="Caspase-like"/>
    <property type="match status" value="1"/>
</dbReference>
<dbReference type="InterPro" id="IPR002398">
    <property type="entry name" value="Pept_C14"/>
</dbReference>
<evidence type="ECO:0000256" key="4">
    <source>
        <dbReference type="ARBA" id="ARBA00022807"/>
    </source>
</evidence>
<sequence length="407" mass="46138">MADQLHALRKGLVEGCNKALVKALLDDLLDGKILNDGEVEYIDEENRVSSDKMRVLVDSVRKKGDASSNFLIQRVAIRDSMLSAKLGITAPTELPLSKQETKAEPPSQKTPSESPLPKQEQNVKPPSQTTINGITLCSKEEYERISTEERDHIYSIKPREERTRLALIICNVKFEHCTLRNGAECDVDGMEKLLEGLGYKVVKKTNLTVQEMRETMKDFAAEEKHMTSDSTFLVFMSHGQRDVICGTDSQESKEGAINALHVDEIFSTFNNKNCRVLRDKPKIIIIQACRGSERSLALVSDSTCAPPSDVEENLEDDALEHDAMRMLQKETDFICFCSTTPDTVSWRDPTKGSLFILRLIEQIKKDAHRFSIEDIFRNVQFSFKNKVQMPTQERKTLLKKFYLFPGI</sequence>
<dbReference type="GO" id="GO:0004197">
    <property type="term" value="F:cysteine-type endopeptidase activity"/>
    <property type="evidence" value="ECO:0007669"/>
    <property type="project" value="InterPro"/>
</dbReference>